<dbReference type="RefSeq" id="WP_147043215.1">
    <property type="nucleotide sequence ID" value="NZ_BAABIR010000004.1"/>
</dbReference>
<keyword evidence="3" id="KW-0282">Flagellum</keyword>
<keyword evidence="3" id="KW-0969">Cilium</keyword>
<dbReference type="Proteomes" id="UP000321249">
    <property type="component" value="Unassembled WGS sequence"/>
</dbReference>
<protein>
    <submittedName>
        <fullName evidence="3">Flagella basal body P-ring formation protein FlgA</fullName>
    </submittedName>
</protein>
<organism evidence="3 4">
    <name type="scientific">Allosphingosinicella ginsenosidimutans</name>
    <dbReference type="NCBI Taxonomy" id="1176539"/>
    <lineage>
        <taxon>Bacteria</taxon>
        <taxon>Pseudomonadati</taxon>
        <taxon>Pseudomonadota</taxon>
        <taxon>Alphaproteobacteria</taxon>
        <taxon>Sphingomonadales</taxon>
        <taxon>Sphingomonadaceae</taxon>
        <taxon>Allosphingosinicella</taxon>
    </lineage>
</organism>
<dbReference type="InterPro" id="IPR017585">
    <property type="entry name" value="SAF_FlgA"/>
</dbReference>
<dbReference type="GO" id="GO:0044780">
    <property type="term" value="P:bacterial-type flagellum assembly"/>
    <property type="evidence" value="ECO:0007669"/>
    <property type="project" value="InterPro"/>
</dbReference>
<feature type="chain" id="PRO_5023021091" evidence="1">
    <location>
        <begin position="22"/>
        <end position="174"/>
    </location>
</feature>
<dbReference type="OrthoDB" id="7408548at2"/>
<gene>
    <name evidence="3" type="ORF">FRZ32_09125</name>
</gene>
<accession>A0A5C6TVS0</accession>
<dbReference type="EMBL" id="VOQQ01000001">
    <property type="protein sequence ID" value="TXC63808.1"/>
    <property type="molecule type" value="Genomic_DNA"/>
</dbReference>
<name>A0A5C6TVS0_9SPHN</name>
<dbReference type="PANTHER" id="PTHR36307:SF1">
    <property type="entry name" value="FLAGELLA BASAL BODY P-RING FORMATION PROTEIN FLGA"/>
    <property type="match status" value="1"/>
</dbReference>
<dbReference type="Gene3D" id="2.30.30.760">
    <property type="match status" value="1"/>
</dbReference>
<dbReference type="AlphaFoldDB" id="A0A5C6TVS0"/>
<proteinExistence type="predicted"/>
<comment type="caution">
    <text evidence="3">The sequence shown here is derived from an EMBL/GenBank/DDBJ whole genome shotgun (WGS) entry which is preliminary data.</text>
</comment>
<reference evidence="3 4" key="1">
    <citation type="journal article" date="2015" name="J. Microbiol.">
        <title>Sphingosinicella ginsenosidimutans sp. nov., with ginsenoside converting activity.</title>
        <authorList>
            <person name="Kim J.K."/>
            <person name="Kang M.S."/>
            <person name="Park S.C."/>
            <person name="Kim K.M."/>
            <person name="Choi K."/>
            <person name="Yoon M.H."/>
            <person name="Im W.T."/>
        </authorList>
    </citation>
    <scope>NUCLEOTIDE SEQUENCE [LARGE SCALE GENOMIC DNA]</scope>
    <source>
        <strain evidence="3 4">BS-11</strain>
    </source>
</reference>
<evidence type="ECO:0000259" key="2">
    <source>
        <dbReference type="Pfam" id="PF13144"/>
    </source>
</evidence>
<feature type="signal peptide" evidence="1">
    <location>
        <begin position="1"/>
        <end position="21"/>
    </location>
</feature>
<evidence type="ECO:0000313" key="4">
    <source>
        <dbReference type="Proteomes" id="UP000321249"/>
    </source>
</evidence>
<evidence type="ECO:0000256" key="1">
    <source>
        <dbReference type="SAM" id="SignalP"/>
    </source>
</evidence>
<evidence type="ECO:0000313" key="3">
    <source>
        <dbReference type="EMBL" id="TXC63808.1"/>
    </source>
</evidence>
<dbReference type="Pfam" id="PF13144">
    <property type="entry name" value="ChapFlgA"/>
    <property type="match status" value="1"/>
</dbReference>
<sequence length="174" mass="17908">MTPIFRRLALLAAAIPAAAGAQGFENLDNLDVQVAASLGAAIGQPGGARQPIDRRLRLAPCPEPVTVDAPAMGAVAVRCASRGWRIRVPLVADASTQAPHATPASAPVRAAPIIRRGDQVTVVARSASFTVSAIGTADQDGAAGDRIRVRMEQRAAPLIGEVLPDGRIALPGFN</sequence>
<feature type="domain" description="Flagella basal body P-ring formation protein FlgA SAF" evidence="2">
    <location>
        <begin position="107"/>
        <end position="168"/>
    </location>
</feature>
<dbReference type="PANTHER" id="PTHR36307">
    <property type="entry name" value="FLAGELLA BASAL BODY P-RING FORMATION PROTEIN FLGA"/>
    <property type="match status" value="1"/>
</dbReference>
<keyword evidence="1" id="KW-0732">Signal</keyword>
<dbReference type="InterPro" id="IPR039246">
    <property type="entry name" value="Flagellar_FlgA"/>
</dbReference>
<keyword evidence="3" id="KW-0966">Cell projection</keyword>
<keyword evidence="4" id="KW-1185">Reference proteome</keyword>